<dbReference type="InterPro" id="IPR011042">
    <property type="entry name" value="6-blade_b-propeller_TolB-like"/>
</dbReference>
<evidence type="ECO:0000313" key="5">
    <source>
        <dbReference type="Proteomes" id="UP000809829"/>
    </source>
</evidence>
<organism evidence="4 5">
    <name type="scientific">Priestia iocasae</name>
    <dbReference type="NCBI Taxonomy" id="2291674"/>
    <lineage>
        <taxon>Bacteria</taxon>
        <taxon>Bacillati</taxon>
        <taxon>Bacillota</taxon>
        <taxon>Bacilli</taxon>
        <taxon>Bacillales</taxon>
        <taxon>Bacillaceae</taxon>
        <taxon>Priestia</taxon>
    </lineage>
</organism>
<feature type="signal peptide" evidence="2">
    <location>
        <begin position="1"/>
        <end position="22"/>
    </location>
</feature>
<evidence type="ECO:0000259" key="3">
    <source>
        <dbReference type="Pfam" id="PF07995"/>
    </source>
</evidence>
<reference evidence="4 5" key="1">
    <citation type="submission" date="2021-01" db="EMBL/GenBank/DDBJ databases">
        <title>Genomic Encyclopedia of Type Strains, Phase IV (KMG-IV): sequencing the most valuable type-strain genomes for metagenomic binning, comparative biology and taxonomic classification.</title>
        <authorList>
            <person name="Goeker M."/>
        </authorList>
    </citation>
    <scope>NUCLEOTIDE SEQUENCE [LARGE SCALE GENOMIC DNA]</scope>
    <source>
        <strain evidence="4 5">DSM 104297</strain>
    </source>
</reference>
<proteinExistence type="predicted"/>
<dbReference type="RefSeq" id="WP_205187654.1">
    <property type="nucleotide sequence ID" value="NZ_JAFBFC010000004.1"/>
</dbReference>
<dbReference type="PANTHER" id="PTHR19328">
    <property type="entry name" value="HEDGEHOG-INTERACTING PROTEIN"/>
    <property type="match status" value="1"/>
</dbReference>
<dbReference type="EMBL" id="JAFBFC010000004">
    <property type="protein sequence ID" value="MBM7703701.1"/>
    <property type="molecule type" value="Genomic_DNA"/>
</dbReference>
<protein>
    <submittedName>
        <fullName evidence="4">Glucose/arabinose dehydrogenase</fullName>
    </submittedName>
</protein>
<feature type="region of interest" description="Disordered" evidence="1">
    <location>
        <begin position="23"/>
        <end position="42"/>
    </location>
</feature>
<dbReference type="PROSITE" id="PS51257">
    <property type="entry name" value="PROKAR_LIPOPROTEIN"/>
    <property type="match status" value="1"/>
</dbReference>
<evidence type="ECO:0000313" key="4">
    <source>
        <dbReference type="EMBL" id="MBM7703701.1"/>
    </source>
</evidence>
<dbReference type="InterPro" id="IPR011041">
    <property type="entry name" value="Quinoprot_gluc/sorb_DH_b-prop"/>
</dbReference>
<evidence type="ECO:0000256" key="2">
    <source>
        <dbReference type="SAM" id="SignalP"/>
    </source>
</evidence>
<feature type="domain" description="Glucose/Sorbosone dehydrogenase" evidence="3">
    <location>
        <begin position="52"/>
        <end position="345"/>
    </location>
</feature>
<feature type="chain" id="PRO_5047093432" evidence="2">
    <location>
        <begin position="23"/>
        <end position="362"/>
    </location>
</feature>
<dbReference type="InterPro" id="IPR012938">
    <property type="entry name" value="Glc/Sorbosone_DH"/>
</dbReference>
<dbReference type="PANTHER" id="PTHR19328:SF13">
    <property type="entry name" value="HIPL1 PROTEIN"/>
    <property type="match status" value="1"/>
</dbReference>
<dbReference type="SUPFAM" id="SSF50952">
    <property type="entry name" value="Soluble quinoprotein glucose dehydrogenase"/>
    <property type="match status" value="1"/>
</dbReference>
<comment type="caution">
    <text evidence="4">The sequence shown here is derived from an EMBL/GenBank/DDBJ whole genome shotgun (WGS) entry which is preliminary data.</text>
</comment>
<keyword evidence="5" id="KW-1185">Reference proteome</keyword>
<sequence length="362" mass="40387">MIRKMLPSTLAVFLLISCSAHQNEDSSPSSSPEIHSTEVVKQSETNVLTEKLSAPWSIAKHQNVLYISSRNGKIIKLNEETKEKTAQSLSLIKDIHVEGEGGFLGFIIAPHFKQTKQAYAYHTYKEGSRILNRVILMEEQNNVWVEKQEMIGSIPGARFHNGGRIKIGPDNKLYVTTGDALEPSLAQNLESLAGKILRINLDGTIPVDNPYKNSYVYSYGHRNPQGLAWDSNGTLYSTEHGQQAHDEINHIQAGKNYGWPIIEGDEQASEMVTPLFHTGNETWAPSGISYENGYLYIATLAGSSIVAFNLADKKPEIFFDGEGRMRDTLIDNGQMYWISNNTDGRGAPADYDDRLYKTLLPH</sequence>
<accession>A0ABS2QW53</accession>
<evidence type="ECO:0000256" key="1">
    <source>
        <dbReference type="SAM" id="MobiDB-lite"/>
    </source>
</evidence>
<gene>
    <name evidence="4" type="ORF">JOC83_002550</name>
</gene>
<dbReference type="Gene3D" id="2.120.10.30">
    <property type="entry name" value="TolB, C-terminal domain"/>
    <property type="match status" value="1"/>
</dbReference>
<dbReference type="Proteomes" id="UP000809829">
    <property type="component" value="Unassembled WGS sequence"/>
</dbReference>
<name>A0ABS2QW53_9BACI</name>
<keyword evidence="2" id="KW-0732">Signal</keyword>
<dbReference type="Pfam" id="PF07995">
    <property type="entry name" value="GSDH"/>
    <property type="match status" value="1"/>
</dbReference>